<proteinExistence type="predicted"/>
<evidence type="ECO:0000256" key="1">
    <source>
        <dbReference type="ARBA" id="ARBA00022741"/>
    </source>
</evidence>
<keyword evidence="4" id="KW-0067">ATP-binding</keyword>
<evidence type="ECO:0000256" key="3">
    <source>
        <dbReference type="ARBA" id="ARBA00022806"/>
    </source>
</evidence>
<dbReference type="GO" id="GO:0005524">
    <property type="term" value="F:ATP binding"/>
    <property type="evidence" value="ECO:0007669"/>
    <property type="project" value="UniProtKB-KW"/>
</dbReference>
<dbReference type="GO" id="GO:0003677">
    <property type="term" value="F:DNA binding"/>
    <property type="evidence" value="ECO:0007669"/>
    <property type="project" value="InterPro"/>
</dbReference>
<dbReference type="GO" id="GO:0004386">
    <property type="term" value="F:helicase activity"/>
    <property type="evidence" value="ECO:0007669"/>
    <property type="project" value="UniProtKB-KW"/>
</dbReference>
<dbReference type="EMBL" id="MH046811">
    <property type="protein sequence ID" value="AZL89358.1"/>
    <property type="molecule type" value="Genomic_DNA"/>
</dbReference>
<evidence type="ECO:0000256" key="2">
    <source>
        <dbReference type="ARBA" id="ARBA00022801"/>
    </source>
</evidence>
<dbReference type="SUPFAM" id="SSF52540">
    <property type="entry name" value="P-loop containing nucleoside triphosphate hydrolases"/>
    <property type="match status" value="2"/>
</dbReference>
<keyword evidence="1" id="KW-0547">Nucleotide-binding</keyword>
<accession>A0A3S8UXC7</accession>
<keyword evidence="3 6" id="KW-0347">Helicase</keyword>
<evidence type="ECO:0000259" key="5">
    <source>
        <dbReference type="PROSITE" id="PS51192"/>
    </source>
</evidence>
<dbReference type="PANTHER" id="PTHR11274:SF0">
    <property type="entry name" value="GENERAL TRANSCRIPTION AND DNA REPAIR FACTOR IIH HELICASE SUBUNIT XPB"/>
    <property type="match status" value="1"/>
</dbReference>
<organism evidence="6">
    <name type="scientific">Megavirus baoshan</name>
    <dbReference type="NCBI Taxonomy" id="2496520"/>
    <lineage>
        <taxon>Viruses</taxon>
        <taxon>Varidnaviria</taxon>
        <taxon>Bamfordvirae</taxon>
        <taxon>Nucleocytoviricota</taxon>
        <taxon>Megaviricetes</taxon>
        <taxon>Imitervirales</taxon>
        <taxon>Mimiviridae</taxon>
        <taxon>Megamimivirinae</taxon>
        <taxon>Megavirus</taxon>
        <taxon>Megavirus baoshanense</taxon>
    </lineage>
</organism>
<sequence>MVTNDKKIKTKITRFGYVINKKYIDDYELSKIKKDLTVTPFKLGKFNKFAKNTSFTTYVENGDYIGIPKYYGLENIGEPDINKVDTYNFPIQNMKYTGKLRPHQEIVVEKMVKGFAEHGGGVLVLGCGSGKTNIAIYLACKYKLRTLFVVHKTFLKNQVIDRIKTNTNVKEIGIIQSKTVKYKFPFVVGMVQSLSKIDYDDEIFKDFGMVIIDEVHHMGAKNFSKLYQKISTKYMLGISAEHNRNDGMYKIINWYMGPILHMEEQKPNDQVIVKRFNYKTSNKDRIKLIKNNFDEPNRSAMVTNLVYIKWRNRFILNLIKQLYDQGKNILFLSGRLKQINLLYKLLDNDEYIKGNVGKYVGGMTEENLKSSSQKQIILGSYGMAEEGLDIENLNVVILGTPKSAIKQSVGRILRKEVYEEHPIVIDIIDVDNPVFKKQSCTRERYYNKQHYNIQNFDIADYHLKNYHIWNDDKFLSKALTQIPEKNSKKNNRKNRKNNKTFAKPINVDDIMFMESDSE</sequence>
<feature type="domain" description="Helicase ATP-binding" evidence="5">
    <location>
        <begin position="112"/>
        <end position="240"/>
    </location>
</feature>
<dbReference type="GeneID" id="80526156"/>
<dbReference type="Gene3D" id="3.40.50.300">
    <property type="entry name" value="P-loop containing nucleotide triphosphate hydrolases"/>
    <property type="match status" value="2"/>
</dbReference>
<dbReference type="InterPro" id="IPR050615">
    <property type="entry name" value="ATP-dep_DNA_Helicase"/>
</dbReference>
<dbReference type="InterPro" id="IPR006935">
    <property type="entry name" value="Helicase/UvrB_N"/>
</dbReference>
<evidence type="ECO:0000256" key="4">
    <source>
        <dbReference type="ARBA" id="ARBA00022840"/>
    </source>
</evidence>
<dbReference type="RefSeq" id="YP_010788861.1">
    <property type="nucleotide sequence ID" value="NC_075367.1"/>
</dbReference>
<dbReference type="GO" id="GO:0016787">
    <property type="term" value="F:hydrolase activity"/>
    <property type="evidence" value="ECO:0007669"/>
    <property type="project" value="UniProtKB-KW"/>
</dbReference>
<dbReference type="PANTHER" id="PTHR11274">
    <property type="entry name" value="RAD25/XP-B DNA REPAIR HELICASE"/>
    <property type="match status" value="1"/>
</dbReference>
<dbReference type="SMART" id="SM00487">
    <property type="entry name" value="DEXDc"/>
    <property type="match status" value="1"/>
</dbReference>
<dbReference type="KEGG" id="vg:80526156"/>
<keyword evidence="2" id="KW-0378">Hydrolase</keyword>
<name>A0A3S8UXC7_9VIRU</name>
<dbReference type="InterPro" id="IPR014001">
    <property type="entry name" value="Helicase_ATP-bd"/>
</dbReference>
<reference evidence="6" key="1">
    <citation type="submission" date="2018-03" db="EMBL/GenBank/DDBJ databases">
        <title>Draft genome sequences of Megaviruse, new member of the family Mimiviridae isolated from water in Shanghai, China.</title>
        <authorList>
            <person name="Xia Y."/>
        </authorList>
    </citation>
    <scope>NUCLEOTIDE SEQUENCE</scope>
    <source>
        <strain evidence="6">SH</strain>
    </source>
</reference>
<protein>
    <submittedName>
        <fullName evidence="6">Putative ATP-dependent RNA helicase</fullName>
    </submittedName>
</protein>
<dbReference type="PROSITE" id="PS51192">
    <property type="entry name" value="HELICASE_ATP_BIND_1"/>
    <property type="match status" value="1"/>
</dbReference>
<dbReference type="CDD" id="cd18785">
    <property type="entry name" value="SF2_C"/>
    <property type="match status" value="1"/>
</dbReference>
<evidence type="ECO:0000313" key="6">
    <source>
        <dbReference type="EMBL" id="AZL89358.1"/>
    </source>
</evidence>
<dbReference type="InterPro" id="IPR027417">
    <property type="entry name" value="P-loop_NTPase"/>
</dbReference>
<dbReference type="Pfam" id="PF04851">
    <property type="entry name" value="ResIII"/>
    <property type="match status" value="1"/>
</dbReference>